<feature type="domain" description="VOC" evidence="1">
    <location>
        <begin position="8"/>
        <end position="125"/>
    </location>
</feature>
<dbReference type="RefSeq" id="WP_368635008.1">
    <property type="nucleotide sequence ID" value="NZ_JBFRHK010000001.1"/>
</dbReference>
<evidence type="ECO:0000313" key="3">
    <source>
        <dbReference type="Proteomes" id="UP001558534"/>
    </source>
</evidence>
<dbReference type="Pfam" id="PF00903">
    <property type="entry name" value="Glyoxalase"/>
    <property type="match status" value="1"/>
</dbReference>
<reference evidence="2 3" key="1">
    <citation type="submission" date="2024-07" db="EMBL/GenBank/DDBJ databases">
        <title>Characterization of a bacterium isolated from hydrolysated instant sea cucumber by whole-genome sequencing and metabolomics.</title>
        <authorList>
            <person name="Luo X."/>
            <person name="Zhang Z."/>
            <person name="Zheng Z."/>
            <person name="Zhang W."/>
            <person name="Ming T."/>
            <person name="Jiao L."/>
            <person name="Su X."/>
            <person name="Kong F."/>
            <person name="Xu J."/>
        </authorList>
    </citation>
    <scope>NUCLEOTIDE SEQUENCE [LARGE SCALE GENOMIC DNA]</scope>
    <source>
        <strain evidence="2 3">XL-2024</strain>
    </source>
</reference>
<protein>
    <submittedName>
        <fullName evidence="2">VOC family protein</fullName>
    </submittedName>
</protein>
<dbReference type="InterPro" id="IPR004360">
    <property type="entry name" value="Glyas_Fos-R_dOase_dom"/>
</dbReference>
<organism evidence="2 3">
    <name type="scientific">Lysinibacillus xylanilyticus</name>
    <dbReference type="NCBI Taxonomy" id="582475"/>
    <lineage>
        <taxon>Bacteria</taxon>
        <taxon>Bacillati</taxon>
        <taxon>Bacillota</taxon>
        <taxon>Bacilli</taxon>
        <taxon>Bacillales</taxon>
        <taxon>Bacillaceae</taxon>
        <taxon>Lysinibacillus</taxon>
    </lineage>
</organism>
<name>A0ABV3VSW2_9BACI</name>
<dbReference type="CDD" id="cd06587">
    <property type="entry name" value="VOC"/>
    <property type="match status" value="1"/>
</dbReference>
<sequence>MSKPILKGVEAIFIPIKDPELSATWYEEKLGFTLLYIEEGAAVMKIDENSQTVVCLVKAKNHTPLNFPDNYFGVGKYFNFISQNIEETYQSLIEKNVKVNEIDGEGQTKFFTFYDPDGNRLGVCQ</sequence>
<dbReference type="InterPro" id="IPR029068">
    <property type="entry name" value="Glyas_Bleomycin-R_OHBP_Dase"/>
</dbReference>
<gene>
    <name evidence="2" type="ORF">AB1300_02455</name>
</gene>
<keyword evidence="3" id="KW-1185">Reference proteome</keyword>
<dbReference type="EMBL" id="JBFRHK010000001">
    <property type="protein sequence ID" value="MEX3743990.1"/>
    <property type="molecule type" value="Genomic_DNA"/>
</dbReference>
<proteinExistence type="predicted"/>
<dbReference type="Proteomes" id="UP001558534">
    <property type="component" value="Unassembled WGS sequence"/>
</dbReference>
<dbReference type="Gene3D" id="3.10.180.10">
    <property type="entry name" value="2,3-Dihydroxybiphenyl 1,2-Dioxygenase, domain 1"/>
    <property type="match status" value="1"/>
</dbReference>
<comment type="caution">
    <text evidence="2">The sequence shown here is derived from an EMBL/GenBank/DDBJ whole genome shotgun (WGS) entry which is preliminary data.</text>
</comment>
<dbReference type="InterPro" id="IPR037523">
    <property type="entry name" value="VOC_core"/>
</dbReference>
<accession>A0ABV3VSW2</accession>
<dbReference type="SUPFAM" id="SSF54593">
    <property type="entry name" value="Glyoxalase/Bleomycin resistance protein/Dihydroxybiphenyl dioxygenase"/>
    <property type="match status" value="1"/>
</dbReference>
<evidence type="ECO:0000259" key="1">
    <source>
        <dbReference type="PROSITE" id="PS51819"/>
    </source>
</evidence>
<evidence type="ECO:0000313" key="2">
    <source>
        <dbReference type="EMBL" id="MEX3743990.1"/>
    </source>
</evidence>
<dbReference type="PROSITE" id="PS51819">
    <property type="entry name" value="VOC"/>
    <property type="match status" value="1"/>
</dbReference>